<dbReference type="Gene3D" id="3.40.50.11370">
    <property type="match status" value="1"/>
</dbReference>
<keyword evidence="8 9" id="KW-0460">Magnesium</keyword>
<feature type="binding site" evidence="11">
    <location>
        <position position="338"/>
    </location>
    <ligand>
        <name>Mg(2+)</name>
        <dbReference type="ChEBI" id="CHEBI:18420"/>
        <label>1</label>
    </ligand>
</feature>
<dbReference type="PANTHER" id="PTHR14217">
    <property type="entry name" value="INOSITOL-TETRAKISPHOSPHATE 1-KINASE"/>
    <property type="match status" value="1"/>
</dbReference>
<feature type="binding site" evidence="10">
    <location>
        <position position="110"/>
    </location>
    <ligand>
        <name>ATP</name>
        <dbReference type="ChEBI" id="CHEBI:30616"/>
    </ligand>
</feature>
<evidence type="ECO:0000256" key="10">
    <source>
        <dbReference type="PIRSR" id="PIRSR038186-1"/>
    </source>
</evidence>
<evidence type="ECO:0000256" key="4">
    <source>
        <dbReference type="ARBA" id="ARBA00022723"/>
    </source>
</evidence>
<evidence type="ECO:0000256" key="3">
    <source>
        <dbReference type="ARBA" id="ARBA00022679"/>
    </source>
</evidence>
<feature type="region of interest" description="Disordered" evidence="12">
    <location>
        <begin position="1"/>
        <end position="26"/>
    </location>
</feature>
<feature type="binding site" evidence="10">
    <location>
        <position position="164"/>
    </location>
    <ligand>
        <name>1D-myo-inositol 1,3,4-trisphosphate</name>
        <dbReference type="ChEBI" id="CHEBI:58414"/>
    </ligand>
</feature>
<proteinExistence type="inferred from homology"/>
<evidence type="ECO:0000256" key="2">
    <source>
        <dbReference type="ARBA" id="ARBA00011245"/>
    </source>
</evidence>
<evidence type="ECO:0000256" key="8">
    <source>
        <dbReference type="ARBA" id="ARBA00022842"/>
    </source>
</evidence>
<evidence type="ECO:0000256" key="5">
    <source>
        <dbReference type="ARBA" id="ARBA00022741"/>
    </source>
</evidence>
<dbReference type="Gene3D" id="3.30.470.20">
    <property type="entry name" value="ATP-grasp fold, B domain"/>
    <property type="match status" value="1"/>
</dbReference>
<dbReference type="GO" id="GO:0000287">
    <property type="term" value="F:magnesium ion binding"/>
    <property type="evidence" value="ECO:0007669"/>
    <property type="project" value="InterPro"/>
</dbReference>
<gene>
    <name evidence="14" type="ORF">PSAL00342_LOCUS2791</name>
</gene>
<feature type="binding site" evidence="11">
    <location>
        <position position="318"/>
    </location>
    <ligand>
        <name>Mg(2+)</name>
        <dbReference type="ChEBI" id="CHEBI:18420"/>
        <label>1</label>
    </ligand>
</feature>
<dbReference type="Pfam" id="PF17927">
    <property type="entry name" value="Ins134_P3_kin_N"/>
    <property type="match status" value="1"/>
</dbReference>
<feature type="binding site" evidence="11">
    <location>
        <position position="340"/>
    </location>
    <ligand>
        <name>Mg(2+)</name>
        <dbReference type="ChEBI" id="CHEBI:18420"/>
        <label>2</label>
    </ligand>
</feature>
<comment type="similarity">
    <text evidence="1 9">Belongs to the ITPK1 family.</text>
</comment>
<dbReference type="GO" id="GO:0032957">
    <property type="term" value="P:inositol trisphosphate metabolic process"/>
    <property type="evidence" value="ECO:0007669"/>
    <property type="project" value="InterPro"/>
</dbReference>
<feature type="binding site" evidence="10">
    <location>
        <position position="340"/>
    </location>
    <ligand>
        <name>1D-myo-inositol 1,3,4-trisphosphate</name>
        <dbReference type="ChEBI" id="CHEBI:58414"/>
    </ligand>
</feature>
<comment type="cofactor">
    <cofactor evidence="9 11">
        <name>Mg(2+)</name>
        <dbReference type="ChEBI" id="CHEBI:18420"/>
    </cofactor>
    <text evidence="9 11">Binds 2 magnesium ions per subunit.</text>
</comment>
<comment type="catalytic activity">
    <reaction evidence="9">
        <text>1D-myo-inositol 3,4,5,6-tetrakisphosphate + ATP = 1D-myo-inositol 1,3,4,5,6-pentakisphosphate + ADP + H(+)</text>
        <dbReference type="Rhea" id="RHEA:12452"/>
        <dbReference type="ChEBI" id="CHEBI:15378"/>
        <dbReference type="ChEBI" id="CHEBI:30616"/>
        <dbReference type="ChEBI" id="CHEBI:57539"/>
        <dbReference type="ChEBI" id="CHEBI:57733"/>
        <dbReference type="ChEBI" id="CHEBI:456216"/>
        <dbReference type="EC" id="2.7.1.134"/>
    </reaction>
</comment>
<feature type="binding site" evidence="10">
    <location>
        <position position="74"/>
    </location>
    <ligand>
        <name>1D-myo-inositol 1,3,4-trisphosphate</name>
        <dbReference type="ChEBI" id="CHEBI:58414"/>
    </ligand>
</feature>
<keyword evidence="7 9" id="KW-0067">ATP-binding</keyword>
<evidence type="ECO:0000313" key="14">
    <source>
        <dbReference type="EMBL" id="CAE0608972.1"/>
    </source>
</evidence>
<dbReference type="Pfam" id="PF05770">
    <property type="entry name" value="Ins134_P3_kin"/>
    <property type="match status" value="2"/>
</dbReference>
<dbReference type="GO" id="GO:0052725">
    <property type="term" value="F:inositol-1,3,4-trisphosphate 6-kinase activity"/>
    <property type="evidence" value="ECO:0007669"/>
    <property type="project" value="InterPro"/>
</dbReference>
<dbReference type="GO" id="GO:0047325">
    <property type="term" value="F:inositol-3,4,5,6-tetrakisphosphate 1-kinase activity"/>
    <property type="evidence" value="ECO:0007669"/>
    <property type="project" value="UniProtKB-EC"/>
</dbReference>
<dbReference type="GO" id="GO:0005737">
    <property type="term" value="C:cytoplasm"/>
    <property type="evidence" value="ECO:0007669"/>
    <property type="project" value="TreeGrafter"/>
</dbReference>
<dbReference type="PANTHER" id="PTHR14217:SF39">
    <property type="entry name" value="INOSITOL-TETRAKISPHOSPHATE 1-KINASE 3"/>
    <property type="match status" value="1"/>
</dbReference>
<evidence type="ECO:0000256" key="6">
    <source>
        <dbReference type="ARBA" id="ARBA00022777"/>
    </source>
</evidence>
<keyword evidence="4 9" id="KW-0479">Metal-binding</keyword>
<comment type="function">
    <text evidence="9">Kinase that can phosphorylate various inositol polyphosphate such as Ins(3,4,5,6)P4 or Ins(1,3,4)P3.</text>
</comment>
<dbReference type="Gene3D" id="3.30.1490.220">
    <property type="match status" value="1"/>
</dbReference>
<dbReference type="AlphaFoldDB" id="A0A7S3XBX7"/>
<dbReference type="InterPro" id="IPR011761">
    <property type="entry name" value="ATP-grasp"/>
</dbReference>
<dbReference type="SUPFAM" id="SSF56059">
    <property type="entry name" value="Glutathione synthetase ATP-binding domain-like"/>
    <property type="match status" value="1"/>
</dbReference>
<dbReference type="InterPro" id="IPR041429">
    <property type="entry name" value="ITPK1_N"/>
</dbReference>
<dbReference type="InterPro" id="IPR040464">
    <property type="entry name" value="InsP(3)kin_ATP-grasp"/>
</dbReference>
<organism evidence="14">
    <name type="scientific">Picocystis salinarum</name>
    <dbReference type="NCBI Taxonomy" id="88271"/>
    <lineage>
        <taxon>Eukaryota</taxon>
        <taxon>Viridiplantae</taxon>
        <taxon>Chlorophyta</taxon>
        <taxon>Picocystophyceae</taxon>
        <taxon>Picocystales</taxon>
        <taxon>Picocystaceae</taxon>
        <taxon>Picocystis</taxon>
    </lineage>
</organism>
<dbReference type="InterPro" id="IPR008656">
    <property type="entry name" value="Inositol_tetrakis-P_1-kinase"/>
</dbReference>
<protein>
    <recommendedName>
        <fullName evidence="9">Inositol-tetrakisphosphate 1-kinase</fullName>
        <ecNumber evidence="9">2.7.1.134</ecNumber>
    </recommendedName>
</protein>
<feature type="binding site" evidence="10">
    <location>
        <begin position="193"/>
        <end position="204"/>
    </location>
    <ligand>
        <name>ATP</name>
        <dbReference type="ChEBI" id="CHEBI:30616"/>
    </ligand>
</feature>
<dbReference type="GO" id="GO:0005524">
    <property type="term" value="F:ATP binding"/>
    <property type="evidence" value="ECO:0007669"/>
    <property type="project" value="UniProtKB-UniRule"/>
</dbReference>
<feature type="compositionally biased region" description="Basic and acidic residues" evidence="12">
    <location>
        <begin position="13"/>
        <end position="22"/>
    </location>
</feature>
<accession>A0A7S3XBX7</accession>
<evidence type="ECO:0000256" key="1">
    <source>
        <dbReference type="ARBA" id="ARBA00009601"/>
    </source>
</evidence>
<reference evidence="14" key="1">
    <citation type="submission" date="2021-01" db="EMBL/GenBank/DDBJ databases">
        <authorList>
            <person name="Corre E."/>
            <person name="Pelletier E."/>
            <person name="Niang G."/>
            <person name="Scheremetjew M."/>
            <person name="Finn R."/>
            <person name="Kale V."/>
            <person name="Holt S."/>
            <person name="Cochrane G."/>
            <person name="Meng A."/>
            <person name="Brown T."/>
            <person name="Cohen L."/>
        </authorList>
    </citation>
    <scope>NUCLEOTIDE SEQUENCE</scope>
    <source>
        <strain evidence="14">CCMP1897</strain>
    </source>
</reference>
<name>A0A7S3XBX7_9CHLO</name>
<feature type="binding site" evidence="10">
    <location>
        <position position="219"/>
    </location>
    <ligand>
        <name>ATP</name>
        <dbReference type="ChEBI" id="CHEBI:30616"/>
    </ligand>
</feature>
<feature type="binding site" evidence="10">
    <location>
        <position position="344"/>
    </location>
    <ligand>
        <name>1D-myo-inositol 1,3,4-trisphosphate</name>
        <dbReference type="ChEBI" id="CHEBI:58414"/>
    </ligand>
</feature>
<keyword evidence="3 9" id="KW-0808">Transferase</keyword>
<feature type="binding site" evidence="10">
    <location>
        <position position="33"/>
    </location>
    <ligand>
        <name>1D-myo-inositol 1,3,4-trisphosphate</name>
        <dbReference type="ChEBI" id="CHEBI:58414"/>
    </ligand>
</feature>
<dbReference type="EC" id="2.7.1.134" evidence="9"/>
<feature type="binding site" evidence="10">
    <location>
        <position position="204"/>
    </location>
    <ligand>
        <name>1D-myo-inositol 1,3,4-trisphosphate</name>
        <dbReference type="ChEBI" id="CHEBI:58414"/>
    </ligand>
</feature>
<sequence length="374" mass="42738">MEDESPSTSTSSHEGDPTRSEPKWLGFALHPKKRKSFVTPKLVEELERAGFKMKQLDPSKPLEEQGRVDVLLHKMTSRDDWSKRLENYAKEHPRTCIVDHPDDIAVLANRMTMLRPARKARLNTPAQFLLESPECAVQEALETRGMKLPLVAKPLRAGGSSGSHTLGIIYDQQGMKDLLDGKLEPLRPPVVLQQFLEHEGVLFKVYVLGDTVQAVHRPSVHDARLKNKAKETCTTESEKGNSFINRKVEHDLGPGEKEVAKSSEHEEPHVQMWTYMSRTCPNGEKPVGLHVQMPPQEKLIKIARKLRDVLNLELFNFDLIRCREHLEEGERDVYYIIDINYFPGYSKMPGYEKAFASFLKSYVEGEKENSEKRE</sequence>
<dbReference type="GO" id="GO:0052726">
    <property type="term" value="F:inositol-1,3,4-trisphosphate 5-kinase activity"/>
    <property type="evidence" value="ECO:0007669"/>
    <property type="project" value="InterPro"/>
</dbReference>
<evidence type="ECO:0000256" key="9">
    <source>
        <dbReference type="PIRNR" id="PIRNR038186"/>
    </source>
</evidence>
<comment type="subunit">
    <text evidence="2 9">Monomer.</text>
</comment>
<feature type="compositionally biased region" description="Polar residues" evidence="12">
    <location>
        <begin position="1"/>
        <end position="12"/>
    </location>
</feature>
<evidence type="ECO:0000256" key="11">
    <source>
        <dbReference type="PIRSR" id="PIRSR038186-2"/>
    </source>
</evidence>
<dbReference type="PIRSF" id="PIRSF038186">
    <property type="entry name" value="ITPK"/>
    <property type="match status" value="1"/>
</dbReference>
<dbReference type="PROSITE" id="PS50975">
    <property type="entry name" value="ATP_GRASP"/>
    <property type="match status" value="1"/>
</dbReference>
<keyword evidence="6 9" id="KW-0418">Kinase</keyword>
<dbReference type="EMBL" id="HBIS01003107">
    <property type="protein sequence ID" value="CAE0608972.1"/>
    <property type="molecule type" value="Transcribed_RNA"/>
</dbReference>
<feature type="domain" description="ATP-grasp" evidence="13">
    <location>
        <begin position="114"/>
        <end position="368"/>
    </location>
</feature>
<evidence type="ECO:0000256" key="7">
    <source>
        <dbReference type="ARBA" id="ARBA00022840"/>
    </source>
</evidence>
<evidence type="ECO:0000256" key="12">
    <source>
        <dbReference type="SAM" id="MobiDB-lite"/>
    </source>
</evidence>
<keyword evidence="5 9" id="KW-0547">Nucleotide-binding</keyword>
<feature type="binding site" evidence="11">
    <location>
        <position position="338"/>
    </location>
    <ligand>
        <name>Mg(2+)</name>
        <dbReference type="ChEBI" id="CHEBI:18420"/>
        <label>2</label>
    </ligand>
</feature>
<feature type="binding site" evidence="10">
    <location>
        <position position="153"/>
    </location>
    <ligand>
        <name>ATP</name>
        <dbReference type="ChEBI" id="CHEBI:30616"/>
    </ligand>
</feature>
<evidence type="ECO:0000259" key="13">
    <source>
        <dbReference type="PROSITE" id="PS50975"/>
    </source>
</evidence>